<dbReference type="OrthoDB" id="762064at2759"/>
<gene>
    <name evidence="7" type="ORF">BRADI_2g42233v3</name>
</gene>
<dbReference type="Pfam" id="PF00319">
    <property type="entry name" value="SRF-TF"/>
    <property type="match status" value="1"/>
</dbReference>
<dbReference type="InterPro" id="IPR002100">
    <property type="entry name" value="TF_MADSbox"/>
</dbReference>
<reference evidence="7 8" key="1">
    <citation type="journal article" date="2010" name="Nature">
        <title>Genome sequencing and analysis of the model grass Brachypodium distachyon.</title>
        <authorList>
            <consortium name="International Brachypodium Initiative"/>
        </authorList>
    </citation>
    <scope>NUCLEOTIDE SEQUENCE [LARGE SCALE GENOMIC DNA]</scope>
    <source>
        <strain evidence="7 8">Bd21</strain>
    </source>
</reference>
<protein>
    <recommendedName>
        <fullName evidence="6">MADS-box domain-containing protein</fullName>
    </recommendedName>
</protein>
<dbReference type="GO" id="GO:0005634">
    <property type="term" value="C:nucleus"/>
    <property type="evidence" value="ECO:0007669"/>
    <property type="project" value="UniProtKB-SubCell"/>
</dbReference>
<dbReference type="GO" id="GO:0000978">
    <property type="term" value="F:RNA polymerase II cis-regulatory region sequence-specific DNA binding"/>
    <property type="evidence" value="ECO:0000318"/>
    <property type="project" value="GO_Central"/>
</dbReference>
<dbReference type="GO" id="GO:0045944">
    <property type="term" value="P:positive regulation of transcription by RNA polymerase II"/>
    <property type="evidence" value="ECO:0007669"/>
    <property type="project" value="InterPro"/>
</dbReference>
<dbReference type="AlphaFoldDB" id="A0A0Q3IRP6"/>
<evidence type="ECO:0000313" key="8">
    <source>
        <dbReference type="EnsemblPlants" id="KQK08507"/>
    </source>
</evidence>
<dbReference type="GO" id="GO:0000981">
    <property type="term" value="F:DNA-binding transcription factor activity, RNA polymerase II-specific"/>
    <property type="evidence" value="ECO:0000318"/>
    <property type="project" value="GO_Central"/>
</dbReference>
<reference evidence="8" key="3">
    <citation type="submission" date="2018-08" db="UniProtKB">
        <authorList>
            <consortium name="EnsemblPlants"/>
        </authorList>
    </citation>
    <scope>IDENTIFICATION</scope>
    <source>
        <strain evidence="8">cv. Bd21</strain>
    </source>
</reference>
<sequence length="125" mass="14200">MTRKKVTLKRIPNDAARRATFRNRLKDLVKKASELATLYNGKACVIVYGEGEMKHEMWPSVAEAVPILHRYKAMPDIGQCKKTEQIYKARRENHELHTASLVHKAMLGRLPGLKGLTFEEVTNVG</sequence>
<evidence type="ECO:0000256" key="1">
    <source>
        <dbReference type="ARBA" id="ARBA00004123"/>
    </source>
</evidence>
<dbReference type="PRINTS" id="PR00404">
    <property type="entry name" value="MADSDOMAIN"/>
</dbReference>
<evidence type="ECO:0000313" key="9">
    <source>
        <dbReference type="Proteomes" id="UP000008810"/>
    </source>
</evidence>
<dbReference type="Gramene" id="KQK08507">
    <property type="protein sequence ID" value="KQK08507"/>
    <property type="gene ID" value="BRADI_2g42233v3"/>
</dbReference>
<dbReference type="Proteomes" id="UP000008810">
    <property type="component" value="Chromosome 2"/>
</dbReference>
<evidence type="ECO:0000256" key="5">
    <source>
        <dbReference type="ARBA" id="ARBA00023242"/>
    </source>
</evidence>
<evidence type="ECO:0000256" key="2">
    <source>
        <dbReference type="ARBA" id="ARBA00023015"/>
    </source>
</evidence>
<dbReference type="EnsemblPlants" id="KQK08507">
    <property type="protein sequence ID" value="KQK08507"/>
    <property type="gene ID" value="BRADI_2g42233v3"/>
</dbReference>
<evidence type="ECO:0000259" key="6">
    <source>
        <dbReference type="PROSITE" id="PS50066"/>
    </source>
</evidence>
<dbReference type="CDD" id="cd00266">
    <property type="entry name" value="MADS_SRF_like"/>
    <property type="match status" value="1"/>
</dbReference>
<dbReference type="GO" id="GO:0006357">
    <property type="term" value="P:regulation of transcription by RNA polymerase II"/>
    <property type="evidence" value="ECO:0000318"/>
    <property type="project" value="GO_Central"/>
</dbReference>
<proteinExistence type="predicted"/>
<keyword evidence="3" id="KW-0238">DNA-binding</keyword>
<keyword evidence="9" id="KW-1185">Reference proteome</keyword>
<dbReference type="Gene3D" id="3.40.1810.10">
    <property type="entry name" value="Transcription factor, MADS-box"/>
    <property type="match status" value="1"/>
</dbReference>
<accession>A0A0Q3IRP6</accession>
<dbReference type="SMART" id="SM00432">
    <property type="entry name" value="MADS"/>
    <property type="match status" value="1"/>
</dbReference>
<name>A0A0Q3IRP6_BRADI</name>
<dbReference type="GO" id="GO:0046983">
    <property type="term" value="F:protein dimerization activity"/>
    <property type="evidence" value="ECO:0007669"/>
    <property type="project" value="InterPro"/>
</dbReference>
<dbReference type="SUPFAM" id="SSF55455">
    <property type="entry name" value="SRF-like"/>
    <property type="match status" value="1"/>
</dbReference>
<comment type="subcellular location">
    <subcellularLocation>
        <location evidence="1">Nucleus</location>
    </subcellularLocation>
</comment>
<dbReference type="InterPro" id="IPR036879">
    <property type="entry name" value="TF_MADSbox_sf"/>
</dbReference>
<dbReference type="FunCoup" id="A0A0Q3IRP6">
    <property type="interactions" value="2436"/>
</dbReference>
<dbReference type="STRING" id="15368.A0A0Q3IRP6"/>
<evidence type="ECO:0000256" key="3">
    <source>
        <dbReference type="ARBA" id="ARBA00023125"/>
    </source>
</evidence>
<dbReference type="PANTHER" id="PTHR11945:SF387">
    <property type="entry name" value="AGAMOUS-LIKE MADS-BOX PROTEIN AGL80"/>
    <property type="match status" value="1"/>
</dbReference>
<keyword evidence="5" id="KW-0539">Nucleus</keyword>
<dbReference type="EMBL" id="CM000881">
    <property type="protein sequence ID" value="KQK08507.1"/>
    <property type="molecule type" value="Genomic_DNA"/>
</dbReference>
<dbReference type="InterPro" id="IPR033897">
    <property type="entry name" value="SRF-like_MADS-box"/>
</dbReference>
<evidence type="ECO:0000313" key="7">
    <source>
        <dbReference type="EMBL" id="KQK08507.1"/>
    </source>
</evidence>
<dbReference type="PANTHER" id="PTHR11945">
    <property type="entry name" value="MADS BOX PROTEIN"/>
    <property type="match status" value="1"/>
</dbReference>
<organism evidence="7">
    <name type="scientific">Brachypodium distachyon</name>
    <name type="common">Purple false brome</name>
    <name type="synonym">Trachynia distachya</name>
    <dbReference type="NCBI Taxonomy" id="15368"/>
    <lineage>
        <taxon>Eukaryota</taxon>
        <taxon>Viridiplantae</taxon>
        <taxon>Streptophyta</taxon>
        <taxon>Embryophyta</taxon>
        <taxon>Tracheophyta</taxon>
        <taxon>Spermatophyta</taxon>
        <taxon>Magnoliopsida</taxon>
        <taxon>Liliopsida</taxon>
        <taxon>Poales</taxon>
        <taxon>Poaceae</taxon>
        <taxon>BOP clade</taxon>
        <taxon>Pooideae</taxon>
        <taxon>Stipodae</taxon>
        <taxon>Brachypodieae</taxon>
        <taxon>Brachypodium</taxon>
    </lineage>
</organism>
<evidence type="ECO:0000256" key="4">
    <source>
        <dbReference type="ARBA" id="ARBA00023163"/>
    </source>
</evidence>
<keyword evidence="2" id="KW-0805">Transcription regulation</keyword>
<reference evidence="7" key="2">
    <citation type="submission" date="2017-06" db="EMBL/GenBank/DDBJ databases">
        <title>WGS assembly of Brachypodium distachyon.</title>
        <authorList>
            <consortium name="The International Brachypodium Initiative"/>
            <person name="Lucas S."/>
            <person name="Harmon-Smith M."/>
            <person name="Lail K."/>
            <person name="Tice H."/>
            <person name="Grimwood J."/>
            <person name="Bruce D."/>
            <person name="Barry K."/>
            <person name="Shu S."/>
            <person name="Lindquist E."/>
            <person name="Wang M."/>
            <person name="Pitluck S."/>
            <person name="Vogel J.P."/>
            <person name="Garvin D.F."/>
            <person name="Mockler T.C."/>
            <person name="Schmutz J."/>
            <person name="Rokhsar D."/>
            <person name="Bevan M.W."/>
        </authorList>
    </citation>
    <scope>NUCLEOTIDE SEQUENCE</scope>
    <source>
        <strain evidence="7">Bd21</strain>
    </source>
</reference>
<dbReference type="PROSITE" id="PS50066">
    <property type="entry name" value="MADS_BOX_2"/>
    <property type="match status" value="1"/>
</dbReference>
<keyword evidence="4" id="KW-0804">Transcription</keyword>
<feature type="domain" description="MADS-box" evidence="6">
    <location>
        <begin position="1"/>
        <end position="57"/>
    </location>
</feature>
<dbReference type="InParanoid" id="A0A0Q3IRP6"/>